<keyword evidence="3" id="KW-1185">Reference proteome</keyword>
<gene>
    <name evidence="2" type="ORF">AB0I48_14920</name>
</gene>
<evidence type="ECO:0000313" key="3">
    <source>
        <dbReference type="Proteomes" id="UP001551695"/>
    </source>
</evidence>
<keyword evidence="1" id="KW-0732">Signal</keyword>
<evidence type="ECO:0000313" key="2">
    <source>
        <dbReference type="EMBL" id="MEV0708849.1"/>
    </source>
</evidence>
<dbReference type="EMBL" id="JBFAKC010000006">
    <property type="protein sequence ID" value="MEV0708849.1"/>
    <property type="molecule type" value="Genomic_DNA"/>
</dbReference>
<organism evidence="2 3">
    <name type="scientific">Nocardia aurea</name>
    <dbReference type="NCBI Taxonomy" id="2144174"/>
    <lineage>
        <taxon>Bacteria</taxon>
        <taxon>Bacillati</taxon>
        <taxon>Actinomycetota</taxon>
        <taxon>Actinomycetes</taxon>
        <taxon>Mycobacteriales</taxon>
        <taxon>Nocardiaceae</taxon>
        <taxon>Nocardia</taxon>
    </lineage>
</organism>
<feature type="chain" id="PRO_5047144009" description="Lipoprotein LppI" evidence="1">
    <location>
        <begin position="24"/>
        <end position="225"/>
    </location>
</feature>
<comment type="caution">
    <text evidence="2">The sequence shown here is derived from an EMBL/GenBank/DDBJ whole genome shotgun (WGS) entry which is preliminary data.</text>
</comment>
<dbReference type="PROSITE" id="PS51257">
    <property type="entry name" value="PROKAR_LIPOPROTEIN"/>
    <property type="match status" value="1"/>
</dbReference>
<evidence type="ECO:0000256" key="1">
    <source>
        <dbReference type="SAM" id="SignalP"/>
    </source>
</evidence>
<evidence type="ECO:0008006" key="4">
    <source>
        <dbReference type="Google" id="ProtNLM"/>
    </source>
</evidence>
<dbReference type="RefSeq" id="WP_357783986.1">
    <property type="nucleotide sequence ID" value="NZ_JBFAKC010000006.1"/>
</dbReference>
<dbReference type="Proteomes" id="UP001551695">
    <property type="component" value="Unassembled WGS sequence"/>
</dbReference>
<accession>A0ABV3FTV9</accession>
<reference evidence="2 3" key="1">
    <citation type="submission" date="2024-06" db="EMBL/GenBank/DDBJ databases">
        <title>The Natural Products Discovery Center: Release of the First 8490 Sequenced Strains for Exploring Actinobacteria Biosynthetic Diversity.</title>
        <authorList>
            <person name="Kalkreuter E."/>
            <person name="Kautsar S.A."/>
            <person name="Yang D."/>
            <person name="Bader C.D."/>
            <person name="Teijaro C.N."/>
            <person name="Fluegel L."/>
            <person name="Davis C.M."/>
            <person name="Simpson J.R."/>
            <person name="Lauterbach L."/>
            <person name="Steele A.D."/>
            <person name="Gui C."/>
            <person name="Meng S."/>
            <person name="Li G."/>
            <person name="Viehrig K."/>
            <person name="Ye F."/>
            <person name="Su P."/>
            <person name="Kiefer A.F."/>
            <person name="Nichols A."/>
            <person name="Cepeda A.J."/>
            <person name="Yan W."/>
            <person name="Fan B."/>
            <person name="Jiang Y."/>
            <person name="Adhikari A."/>
            <person name="Zheng C.-J."/>
            <person name="Schuster L."/>
            <person name="Cowan T.M."/>
            <person name="Smanski M.J."/>
            <person name="Chevrette M.G."/>
            <person name="De Carvalho L.P.S."/>
            <person name="Shen B."/>
        </authorList>
    </citation>
    <scope>NUCLEOTIDE SEQUENCE [LARGE SCALE GENOMIC DNA]</scope>
    <source>
        <strain evidence="2 3">NPDC050403</strain>
    </source>
</reference>
<protein>
    <recommendedName>
        <fullName evidence="4">Lipoprotein LppI</fullName>
    </recommendedName>
</protein>
<sequence length="225" mass="23118">MRIAALAALVLLAAACSSSTDHSSHETPTSTPAATVAPSTSAAAKAAPGSGAPIKEVVSWVNEGSEVSGTKYATATTDDGVSTELDSGDRAFTSPTGKIKCMSDGHEGRHSLVCLVDLKNPPAQPSDRQGNWVGGWVEFSGQTLTVGGLHGDPGPFLRGYGSQLPYGSRISLHGNRCRMDSSGLLCVNADAGTGFRVSDAGVIPFGCLSEESVPREVNAGEYFTC</sequence>
<proteinExistence type="predicted"/>
<feature type="signal peptide" evidence="1">
    <location>
        <begin position="1"/>
        <end position="23"/>
    </location>
</feature>
<name>A0ABV3FTV9_9NOCA</name>